<protein>
    <submittedName>
        <fullName evidence="1">Uncharacterized protein</fullName>
    </submittedName>
</protein>
<proteinExistence type="predicted"/>
<dbReference type="EMBL" id="LCZI01000988">
    <property type="protein sequence ID" value="KKZ63341.1"/>
    <property type="molecule type" value="Genomic_DNA"/>
</dbReference>
<accession>A0A0G2J945</accession>
<evidence type="ECO:0000313" key="1">
    <source>
        <dbReference type="EMBL" id="KKZ63341.1"/>
    </source>
</evidence>
<gene>
    <name evidence="1" type="ORF">EMCG_02342</name>
</gene>
<reference evidence="2" key="1">
    <citation type="journal article" date="2015" name="PLoS Genet.">
        <title>The dynamic genome and transcriptome of the human fungal pathogen Blastomyces and close relative Emmonsia.</title>
        <authorList>
            <person name="Munoz J.F."/>
            <person name="Gauthier G.M."/>
            <person name="Desjardins C.A."/>
            <person name="Gallo J.E."/>
            <person name="Holder J."/>
            <person name="Sullivan T.D."/>
            <person name="Marty A.J."/>
            <person name="Carmen J.C."/>
            <person name="Chen Z."/>
            <person name="Ding L."/>
            <person name="Gujja S."/>
            <person name="Magrini V."/>
            <person name="Misas E."/>
            <person name="Mitreva M."/>
            <person name="Priest M."/>
            <person name="Saif S."/>
            <person name="Whiston E.A."/>
            <person name="Young S."/>
            <person name="Zeng Q."/>
            <person name="Goldman W.E."/>
            <person name="Mardis E.R."/>
            <person name="Taylor J.W."/>
            <person name="McEwen J.G."/>
            <person name="Clay O.K."/>
            <person name="Klein B.S."/>
            <person name="Cuomo C.A."/>
        </authorList>
    </citation>
    <scope>NUCLEOTIDE SEQUENCE [LARGE SCALE GENOMIC DNA]</scope>
    <source>
        <strain evidence="2">UAMH 3008</strain>
    </source>
</reference>
<sequence>MAATMPEKIWKTTYSRPAGGAGYLARSGVWKAGQSLAIEFFIPGEVTGNNKMTLWWHLTASMWIGRADPAGYQEALVGEEWVRRRGLDCVGNLGTHFAERGPLGMMGVDVAALRLLRIKPS</sequence>
<evidence type="ECO:0000313" key="2">
    <source>
        <dbReference type="Proteomes" id="UP000034164"/>
    </source>
</evidence>
<comment type="caution">
    <text evidence="1">The sequence shown here is derived from an EMBL/GenBank/DDBJ whole genome shotgun (WGS) entry which is preliminary data.</text>
</comment>
<dbReference type="VEuPathDB" id="FungiDB:EMCG_02342"/>
<dbReference type="AlphaFoldDB" id="A0A0G2J945"/>
<name>A0A0G2J945_9EURO</name>
<dbReference type="Proteomes" id="UP000034164">
    <property type="component" value="Unassembled WGS sequence"/>
</dbReference>
<organism evidence="1 2">
    <name type="scientific">[Emmonsia] crescens</name>
    <dbReference type="NCBI Taxonomy" id="73230"/>
    <lineage>
        <taxon>Eukaryota</taxon>
        <taxon>Fungi</taxon>
        <taxon>Dikarya</taxon>
        <taxon>Ascomycota</taxon>
        <taxon>Pezizomycotina</taxon>
        <taxon>Eurotiomycetes</taxon>
        <taxon>Eurotiomycetidae</taxon>
        <taxon>Onygenales</taxon>
        <taxon>Ajellomycetaceae</taxon>
        <taxon>Emergomyces</taxon>
    </lineage>
</organism>